<feature type="transmembrane region" description="Helical" evidence="1">
    <location>
        <begin position="244"/>
        <end position="265"/>
    </location>
</feature>
<protein>
    <submittedName>
        <fullName evidence="3">Histidine kinase</fullName>
    </submittedName>
</protein>
<keyword evidence="3" id="KW-0808">Transferase</keyword>
<dbReference type="AlphaFoldDB" id="A0A8J6IT98"/>
<keyword evidence="1" id="KW-1133">Transmembrane helix</keyword>
<keyword evidence="4" id="KW-1185">Reference proteome</keyword>
<proteinExistence type="predicted"/>
<keyword evidence="1" id="KW-0472">Membrane</keyword>
<keyword evidence="3" id="KW-0418">Kinase</keyword>
<reference evidence="3" key="2">
    <citation type="submission" date="2020-08" db="EMBL/GenBank/DDBJ databases">
        <authorList>
            <person name="Lai Q."/>
        </authorList>
    </citation>
    <scope>NUCLEOTIDE SEQUENCE</scope>
    <source>
        <strain evidence="3">S27-2</strain>
    </source>
</reference>
<feature type="transmembrane region" description="Helical" evidence="1">
    <location>
        <begin position="323"/>
        <end position="341"/>
    </location>
</feature>
<dbReference type="GO" id="GO:0016020">
    <property type="term" value="C:membrane"/>
    <property type="evidence" value="ECO:0007669"/>
    <property type="project" value="InterPro"/>
</dbReference>
<feature type="transmembrane region" description="Helical" evidence="1">
    <location>
        <begin position="207"/>
        <end position="224"/>
    </location>
</feature>
<dbReference type="RefSeq" id="WP_186506862.1">
    <property type="nucleotide sequence ID" value="NZ_JACNEP010000007.1"/>
</dbReference>
<dbReference type="InterPro" id="IPR010559">
    <property type="entry name" value="Sig_transdc_His_kin_internal"/>
</dbReference>
<feature type="transmembrane region" description="Helical" evidence="1">
    <location>
        <begin position="347"/>
        <end position="363"/>
    </location>
</feature>
<feature type="transmembrane region" description="Helical" evidence="1">
    <location>
        <begin position="295"/>
        <end position="316"/>
    </location>
</feature>
<comment type="caution">
    <text evidence="3">The sequence shown here is derived from an EMBL/GenBank/DDBJ whole genome shotgun (WGS) entry which is preliminary data.</text>
</comment>
<dbReference type="InterPro" id="IPR050640">
    <property type="entry name" value="Bact_2-comp_sensor_kinase"/>
</dbReference>
<gene>
    <name evidence="3" type="ORF">H8B19_10625</name>
</gene>
<evidence type="ECO:0000256" key="1">
    <source>
        <dbReference type="SAM" id="Phobius"/>
    </source>
</evidence>
<accession>A0A8J6IT98</accession>
<sequence>MKTIIFSVLLLFLWIGWWLSPWQNISSAPVITASDYLYTADSGQPLLLPTQDLQNWQRHPASGLPRLDSPLWLQMTFKIEQTPSSTQGLYISALGAYDAFWDGEKLGSNGHPGNNIEEEQPGKIDKVLLLAPKQLTPGHHVLNLNISSFYFPAHLKEAGLWALISDYDFLIAMQYQRVMPALMMTGALLLISIYCWMLYFTSLKEPAWLVFGILSFTILMLIIAESWRGLWGYTYDWHILRMQIVLALSCAVSTLLCLFFCYFFHCSRRWRLAWPLFCTAIQLAILVMMDGYDTRSLYVFVSGITVSMLICLHAMWHQHKQALVMLIGLLLFISPVTFNRLSYMDQNFFVCFAILIALILYWLNQTLKEKQTQLHQSQLTASRLQLELVKKHLQPHFIMNTLTAIEEWIEESPAIAIQFIQTLADEFRCLASIADKPLVPAGQELELCQTYLTLMRYRANTHYDFVTDQVNPSLQLPPGIILTLLENAISHNQYPPGQYQFSLLQSATRKHTELCFVAPVTHSGKKRSGSGTGNKYIRARLNESFSDNWQMKVTLDSEHWFVTISLPATLHKT</sequence>
<dbReference type="PANTHER" id="PTHR34220:SF7">
    <property type="entry name" value="SENSOR HISTIDINE KINASE YPDA"/>
    <property type="match status" value="1"/>
</dbReference>
<feature type="transmembrane region" description="Helical" evidence="1">
    <location>
        <begin position="178"/>
        <end position="200"/>
    </location>
</feature>
<name>A0A8J6IT98_9ALTE</name>
<reference evidence="3" key="1">
    <citation type="journal article" date="2018" name="Int. J. Syst. Evol. Microbiol.">
        <title>Neptunicella marina gen. nov., sp. nov., isolated from surface seawater.</title>
        <authorList>
            <person name="Liu X."/>
            <person name="Lai Q."/>
            <person name="Du Y."/>
            <person name="Zhang X."/>
            <person name="Liu Z."/>
            <person name="Sun F."/>
            <person name="Shao Z."/>
        </authorList>
    </citation>
    <scope>NUCLEOTIDE SEQUENCE</scope>
    <source>
        <strain evidence="3">S27-2</strain>
    </source>
</reference>
<evidence type="ECO:0000259" key="2">
    <source>
        <dbReference type="Pfam" id="PF06580"/>
    </source>
</evidence>
<evidence type="ECO:0000313" key="3">
    <source>
        <dbReference type="EMBL" id="MBC3766336.1"/>
    </source>
</evidence>
<dbReference type="Proteomes" id="UP000601768">
    <property type="component" value="Unassembled WGS sequence"/>
</dbReference>
<feature type="domain" description="Signal transduction histidine kinase internal region" evidence="2">
    <location>
        <begin position="385"/>
        <end position="460"/>
    </location>
</feature>
<dbReference type="GO" id="GO:0000155">
    <property type="term" value="F:phosphorelay sensor kinase activity"/>
    <property type="evidence" value="ECO:0007669"/>
    <property type="project" value="InterPro"/>
</dbReference>
<dbReference type="EMBL" id="JACNEP010000007">
    <property type="protein sequence ID" value="MBC3766336.1"/>
    <property type="molecule type" value="Genomic_DNA"/>
</dbReference>
<evidence type="ECO:0000313" key="4">
    <source>
        <dbReference type="Proteomes" id="UP000601768"/>
    </source>
</evidence>
<keyword evidence="1" id="KW-0812">Transmembrane</keyword>
<dbReference type="Pfam" id="PF06580">
    <property type="entry name" value="His_kinase"/>
    <property type="match status" value="1"/>
</dbReference>
<dbReference type="PANTHER" id="PTHR34220">
    <property type="entry name" value="SENSOR HISTIDINE KINASE YPDA"/>
    <property type="match status" value="1"/>
</dbReference>
<organism evidence="3 4">
    <name type="scientific">Neptunicella marina</name>
    <dbReference type="NCBI Taxonomy" id="2125989"/>
    <lineage>
        <taxon>Bacteria</taxon>
        <taxon>Pseudomonadati</taxon>
        <taxon>Pseudomonadota</taxon>
        <taxon>Gammaproteobacteria</taxon>
        <taxon>Alteromonadales</taxon>
        <taxon>Alteromonadaceae</taxon>
        <taxon>Neptunicella</taxon>
    </lineage>
</organism>